<sequence>MISDYSTPVHHQVLELGHACSSIPPSNPFVLSFDNLTYSVKVGQKMSLAICGKDSSLDSSETGKKILLNDISEAAREGEITAVLGASGSGKSTLIDALADRIAKESLKGSVTLNAEFRLPRSLSKSKKKARVQALIDQLGLRNAANTVIGDEGHRGIILATVYYHLDNSPRGVQERLGFFAFAISTTYYTCAESIPAFIQERYIFMRETAYNAYRRSSYVLAHSLISIPSLIVLSIAFATTTFWAVGLDGGFSGFCFFFFTIFSAFWAGSSFVTFLLGVVSHVMLSFTLVVAILSYFLLFSGFYVSRDRIPPFWLWFHYMSLVKYPYEAALQNEFHSPTKCFVMGVQMFDNTPLAVMPLSMKLRMLKTISTRLGRNITSNTCAVTGTDILQQQGITQLSKWNCLWITIAWGFFFRILFYFALLLSSKNKRSLKMPRYDDRYASTRLYVGHLAARTRSRDLEHLFSKYGRVRDVDMKRDYAFVEFSDPRDADDARHYLDGKDFDGSRIIVEFAKGVPRGSREYLGRGPPPGSGRCFNCGIDGHWARDCKAGDWKNKCYRCGERGHIERNCKNSPKKLTRRGRSYSRSPGRSRSPHRGRSRSPSYSRGRSYSRSRSPPPKRERSVENENRSLSPEPKSTKARKRSPTPDEGTPRRPSPKSRKLDDEQDREYSGSPMGRSRSRSPRDQRYRSPQTNGRSRSPSPRDDRSPVDDDYEDNNRSPRDRDRDSDVSR</sequence>
<protein>
    <submittedName>
        <fullName evidence="1">Uncharacterized protein</fullName>
    </submittedName>
</protein>
<accession>A0ACC4C6V9</accession>
<name>A0ACC4C6V9_POPAL</name>
<proteinExistence type="predicted"/>
<evidence type="ECO:0000313" key="2">
    <source>
        <dbReference type="Proteomes" id="UP000309997"/>
    </source>
</evidence>
<evidence type="ECO:0000313" key="1">
    <source>
        <dbReference type="EMBL" id="KAL3586698.1"/>
    </source>
</evidence>
<organism evidence="1 2">
    <name type="scientific">Populus alba</name>
    <name type="common">White poplar</name>
    <dbReference type="NCBI Taxonomy" id="43335"/>
    <lineage>
        <taxon>Eukaryota</taxon>
        <taxon>Viridiplantae</taxon>
        <taxon>Streptophyta</taxon>
        <taxon>Embryophyta</taxon>
        <taxon>Tracheophyta</taxon>
        <taxon>Spermatophyta</taxon>
        <taxon>Magnoliopsida</taxon>
        <taxon>eudicotyledons</taxon>
        <taxon>Gunneridae</taxon>
        <taxon>Pentapetalae</taxon>
        <taxon>rosids</taxon>
        <taxon>fabids</taxon>
        <taxon>Malpighiales</taxon>
        <taxon>Salicaceae</taxon>
        <taxon>Saliceae</taxon>
        <taxon>Populus</taxon>
    </lineage>
</organism>
<dbReference type="Proteomes" id="UP000309997">
    <property type="component" value="Unassembled WGS sequence"/>
</dbReference>
<reference evidence="1 2" key="1">
    <citation type="journal article" date="2024" name="Plant Biotechnol. J.">
        <title>Genome and CRISPR/Cas9 system of a widespread forest tree (Populus alba) in the world.</title>
        <authorList>
            <person name="Liu Y.J."/>
            <person name="Jiang P.F."/>
            <person name="Han X.M."/>
            <person name="Li X.Y."/>
            <person name="Wang H.M."/>
            <person name="Wang Y.J."/>
            <person name="Wang X.X."/>
            <person name="Zeng Q.Y."/>
        </authorList>
    </citation>
    <scope>NUCLEOTIDE SEQUENCE [LARGE SCALE GENOMIC DNA]</scope>
    <source>
        <strain evidence="2">cv. PAL-ZL1</strain>
    </source>
</reference>
<comment type="caution">
    <text evidence="1">The sequence shown here is derived from an EMBL/GenBank/DDBJ whole genome shotgun (WGS) entry which is preliminary data.</text>
</comment>
<dbReference type="EMBL" id="RCHU02000006">
    <property type="protein sequence ID" value="KAL3586698.1"/>
    <property type="molecule type" value="Genomic_DNA"/>
</dbReference>
<keyword evidence="2" id="KW-1185">Reference proteome</keyword>
<gene>
    <name evidence="1" type="ORF">D5086_013565</name>
</gene>